<dbReference type="InterPro" id="IPR007709">
    <property type="entry name" value="N-FG_amidohydro"/>
</dbReference>
<gene>
    <name evidence="1" type="ORF">ACFONA_07710</name>
</gene>
<reference evidence="2" key="1">
    <citation type="journal article" date="2019" name="Int. J. Syst. Evol. Microbiol.">
        <title>The Global Catalogue of Microorganisms (GCM) 10K type strain sequencing project: providing services to taxonomists for standard genome sequencing and annotation.</title>
        <authorList>
            <consortium name="The Broad Institute Genomics Platform"/>
            <consortium name="The Broad Institute Genome Sequencing Center for Infectious Disease"/>
            <person name="Wu L."/>
            <person name="Ma J."/>
        </authorList>
    </citation>
    <scope>NUCLEOTIDE SEQUENCE [LARGE SCALE GENOMIC DNA]</scope>
    <source>
        <strain evidence="2">KCTC 42739</strain>
    </source>
</reference>
<dbReference type="Pfam" id="PF05013">
    <property type="entry name" value="FGase"/>
    <property type="match status" value="1"/>
</dbReference>
<organism evidence="1 2">
    <name type="scientific">Sphingomonas hylomeconis</name>
    <dbReference type="NCBI Taxonomy" id="1395958"/>
    <lineage>
        <taxon>Bacteria</taxon>
        <taxon>Pseudomonadati</taxon>
        <taxon>Pseudomonadota</taxon>
        <taxon>Alphaproteobacteria</taxon>
        <taxon>Sphingomonadales</taxon>
        <taxon>Sphingomonadaceae</taxon>
        <taxon>Sphingomonas</taxon>
    </lineage>
</organism>
<keyword evidence="2" id="KW-1185">Reference proteome</keyword>
<dbReference type="SUPFAM" id="SSF53187">
    <property type="entry name" value="Zn-dependent exopeptidases"/>
    <property type="match status" value="1"/>
</dbReference>
<dbReference type="RefSeq" id="WP_261295280.1">
    <property type="nucleotide sequence ID" value="NZ_JANQBK010000015.1"/>
</dbReference>
<dbReference type="Proteomes" id="UP001595713">
    <property type="component" value="Unassembled WGS sequence"/>
</dbReference>
<comment type="caution">
    <text evidence="1">The sequence shown here is derived from an EMBL/GenBank/DDBJ whole genome shotgun (WGS) entry which is preliminary data.</text>
</comment>
<dbReference type="EMBL" id="JBHRXP010000003">
    <property type="protein sequence ID" value="MFC3580050.1"/>
    <property type="molecule type" value="Genomic_DNA"/>
</dbReference>
<proteinExistence type="predicted"/>
<evidence type="ECO:0000313" key="2">
    <source>
        <dbReference type="Proteomes" id="UP001595713"/>
    </source>
</evidence>
<dbReference type="InterPro" id="IPR011227">
    <property type="entry name" value="UCP029730"/>
</dbReference>
<protein>
    <submittedName>
        <fullName evidence="1">N-formylglutamate amidohydrolase</fullName>
    </submittedName>
</protein>
<sequence>MASDTRRSDNVSGKTLLSAHDPSPVRIFNPAGASSFLLIGDHAGNLVPEGLASLGLPAAELERHIGWDIGIGELGPLLAERLDAVFIRQTYSRLVIDCNRDPARADAMPEVSDLTIVPGNQALTAEQRAARVAAIQVPYQDAIGAELARRDAAGMETILVSLHSFTPAMQAVPRPWQVGVLHDRGNTGFARALIAAFERAGDLTVGDNEPYSMDTIDYTVPRHAYERGRAYAEIEVRQDLIATSQCCIAWAARLAAALGAAADSVNRG</sequence>
<evidence type="ECO:0000313" key="1">
    <source>
        <dbReference type="EMBL" id="MFC3580050.1"/>
    </source>
</evidence>
<dbReference type="PIRSF" id="PIRSF029730">
    <property type="entry name" value="UCP029730"/>
    <property type="match status" value="1"/>
</dbReference>
<name>A0ABV7SVB9_9SPHN</name>
<dbReference type="Gene3D" id="3.40.630.40">
    <property type="entry name" value="Zn-dependent exopeptidases"/>
    <property type="match status" value="1"/>
</dbReference>
<accession>A0ABV7SVB9</accession>